<sequence>MKFKQRHSENQRIERITTNHLIVGVDIAKEKHVARAVNFRGIEIGRPISFENGREGFEKLFRWIQNLLVQKNLTSFLIGLEPTGHYWFNLTDWLTQNNYEVVLVNPLTTYRNKENRDNSQSKNDFKDALVIADAVSRGFYFPYHQHGDVYQRIRMVMNDREYWVKQQTSLKNRIFRLLDIHFPEYCRVFEDWTTVRSLASLKIFPLPADVGLLTPLEMVSLWREKGGMKRAGGRTGMEIAARLIAAARNSVGSKVGYVEARNDLKRLLEDYERLAERLREFEQELERLLEPLPEVPLLRSLKGLSTLMISALLAGCGDLSKYAHGQQILSQAGMNLVNQSSGKHQGKVTLSKRGRPQLRKYLYLAVLTLVNNHPSFQQWHIHNVQVMKMKKHRSIFKLIGKLARIIIGMVKRQEEFKSDMEQQQAA</sequence>
<dbReference type="AlphaFoldDB" id="A0A1V4HB41"/>
<dbReference type="Proteomes" id="UP000190626">
    <property type="component" value="Unassembled WGS sequence"/>
</dbReference>
<name>A0A1V4HB41_9BACL</name>
<dbReference type="Pfam" id="PF01548">
    <property type="entry name" value="DEDD_Tnp_IS110"/>
    <property type="match status" value="1"/>
</dbReference>
<gene>
    <name evidence="5" type="ORF">BC351_30885</name>
    <name evidence="4" type="ORF">BC351_37195</name>
</gene>
<reference evidence="4" key="1">
    <citation type="submission" date="2016-07" db="EMBL/GenBank/DDBJ databases">
        <authorList>
            <person name="Guo W."/>
        </authorList>
    </citation>
    <scope>NUCLEOTIDE SEQUENCE</scope>
    <source>
        <strain evidence="4">CY1</strain>
    </source>
</reference>
<dbReference type="RefSeq" id="WP_079414877.1">
    <property type="nucleotide sequence ID" value="NZ_MBTG01000021.1"/>
</dbReference>
<evidence type="ECO:0000256" key="1">
    <source>
        <dbReference type="SAM" id="Coils"/>
    </source>
</evidence>
<dbReference type="EMBL" id="MBTG01000039">
    <property type="protein sequence ID" value="OPH49315.1"/>
    <property type="molecule type" value="Genomic_DNA"/>
</dbReference>
<dbReference type="GO" id="GO:0004803">
    <property type="term" value="F:transposase activity"/>
    <property type="evidence" value="ECO:0007669"/>
    <property type="project" value="InterPro"/>
</dbReference>
<feature type="domain" description="Transposase IS110-like N-terminal" evidence="2">
    <location>
        <begin position="23"/>
        <end position="183"/>
    </location>
</feature>
<dbReference type="InterPro" id="IPR002525">
    <property type="entry name" value="Transp_IS110-like_N"/>
</dbReference>
<evidence type="ECO:0000259" key="3">
    <source>
        <dbReference type="Pfam" id="PF02371"/>
    </source>
</evidence>
<dbReference type="EMBL" id="MBTG01000021">
    <property type="protein sequence ID" value="OPH54627.1"/>
    <property type="molecule type" value="Genomic_DNA"/>
</dbReference>
<feature type="coiled-coil region" evidence="1">
    <location>
        <begin position="257"/>
        <end position="291"/>
    </location>
</feature>
<organism evidence="4 6">
    <name type="scientific">Paenibacillus ferrarius</name>
    <dbReference type="NCBI Taxonomy" id="1469647"/>
    <lineage>
        <taxon>Bacteria</taxon>
        <taxon>Bacillati</taxon>
        <taxon>Bacillota</taxon>
        <taxon>Bacilli</taxon>
        <taxon>Bacillales</taxon>
        <taxon>Paenibacillaceae</taxon>
        <taxon>Paenibacillus</taxon>
    </lineage>
</organism>
<evidence type="ECO:0000313" key="5">
    <source>
        <dbReference type="EMBL" id="OPH54627.1"/>
    </source>
</evidence>
<dbReference type="NCBIfam" id="NF033542">
    <property type="entry name" value="transpos_IS110"/>
    <property type="match status" value="1"/>
</dbReference>
<dbReference type="GO" id="GO:0006313">
    <property type="term" value="P:DNA transposition"/>
    <property type="evidence" value="ECO:0007669"/>
    <property type="project" value="InterPro"/>
</dbReference>
<comment type="caution">
    <text evidence="4">The sequence shown here is derived from an EMBL/GenBank/DDBJ whole genome shotgun (WGS) entry which is preliminary data.</text>
</comment>
<dbReference type="InterPro" id="IPR003346">
    <property type="entry name" value="Transposase_20"/>
</dbReference>
<keyword evidence="6" id="KW-1185">Reference proteome</keyword>
<feature type="domain" description="Transposase IS116/IS110/IS902 C-terminal" evidence="3">
    <location>
        <begin position="297"/>
        <end position="377"/>
    </location>
</feature>
<keyword evidence="1" id="KW-0175">Coiled coil</keyword>
<reference evidence="6" key="2">
    <citation type="submission" date="2016-07" db="EMBL/GenBank/DDBJ databases">
        <authorList>
            <person name="Florea S."/>
            <person name="Webb J.S."/>
            <person name="Jaromczyk J."/>
            <person name="Schardl C.L."/>
        </authorList>
    </citation>
    <scope>NUCLEOTIDE SEQUENCE [LARGE SCALE GENOMIC DNA]</scope>
    <source>
        <strain evidence="6">CY1</strain>
    </source>
</reference>
<dbReference type="Pfam" id="PF02371">
    <property type="entry name" value="Transposase_20"/>
    <property type="match status" value="1"/>
</dbReference>
<dbReference type="OrthoDB" id="9790935at2"/>
<accession>A0A1V4HB41</accession>
<dbReference type="InterPro" id="IPR047650">
    <property type="entry name" value="Transpos_IS110"/>
</dbReference>
<protein>
    <submittedName>
        <fullName evidence="4">Transposase</fullName>
    </submittedName>
</protein>
<evidence type="ECO:0000259" key="2">
    <source>
        <dbReference type="Pfam" id="PF01548"/>
    </source>
</evidence>
<evidence type="ECO:0000313" key="4">
    <source>
        <dbReference type="EMBL" id="OPH49315.1"/>
    </source>
</evidence>
<dbReference type="GO" id="GO:0003677">
    <property type="term" value="F:DNA binding"/>
    <property type="evidence" value="ECO:0007669"/>
    <property type="project" value="InterPro"/>
</dbReference>
<evidence type="ECO:0000313" key="6">
    <source>
        <dbReference type="Proteomes" id="UP000190626"/>
    </source>
</evidence>
<proteinExistence type="predicted"/>
<dbReference type="PANTHER" id="PTHR33055">
    <property type="entry name" value="TRANSPOSASE FOR INSERTION SEQUENCE ELEMENT IS1111A"/>
    <property type="match status" value="1"/>
</dbReference>